<proteinExistence type="predicted"/>
<evidence type="ECO:0000313" key="2">
    <source>
        <dbReference type="Proteomes" id="UP000198211"/>
    </source>
</evidence>
<dbReference type="AlphaFoldDB" id="A0A225VZ12"/>
<name>A0A225VZ12_9STRA</name>
<dbReference type="EMBL" id="NBNE01002373">
    <property type="protein sequence ID" value="OWZ10673.1"/>
    <property type="molecule type" value="Genomic_DNA"/>
</dbReference>
<sequence>MQALATQIPCYPPPVATPTSSLKLHQSNAFVISWEDVLVPMSFLDKRVGLQPTRTSLSIAKAAYTQDRYLQQALASVEEEAIEFLRTAVSLGPVFILTNKSVKYMEITCAAFFPRLAHWLAAADLATASHTQQFRVRVVAAPQKFANIMQSSAWLAGLYQQIVKITICELHGVSISSAGALNHSHQLLQRRESGALGLVTISASPTNLTASLRAFDVAPFVITKGVHVPGGDPSTALNLEHFFAQLRTLQGYISIAAAHNSAFSTTLNNC</sequence>
<protein>
    <submittedName>
        <fullName evidence="1">Uncharacterized protein</fullName>
    </submittedName>
</protein>
<accession>A0A225VZ12</accession>
<dbReference type="OrthoDB" id="58578at2759"/>
<evidence type="ECO:0000313" key="1">
    <source>
        <dbReference type="EMBL" id="OWZ10673.1"/>
    </source>
</evidence>
<dbReference type="PANTHER" id="PTHR38899">
    <property type="entry name" value="DOMAIN OOKINETE PROTEIN, PUTATIVE-RELATED"/>
    <property type="match status" value="1"/>
</dbReference>
<comment type="caution">
    <text evidence="1">The sequence shown here is derived from an EMBL/GenBank/DDBJ whole genome shotgun (WGS) entry which is preliminary data.</text>
</comment>
<reference evidence="2" key="1">
    <citation type="submission" date="2017-03" db="EMBL/GenBank/DDBJ databases">
        <title>Phytopthora megakarya and P. palmivora, two closely related causual agents of cacao black pod achieved similar genome size and gene model numbers by different mechanisms.</title>
        <authorList>
            <person name="Ali S."/>
            <person name="Shao J."/>
            <person name="Larry D.J."/>
            <person name="Kronmiller B."/>
            <person name="Shen D."/>
            <person name="Strem M.D."/>
            <person name="Melnick R.L."/>
            <person name="Guiltinan M.J."/>
            <person name="Tyler B.M."/>
            <person name="Meinhardt L.W."/>
            <person name="Bailey B.A."/>
        </authorList>
    </citation>
    <scope>NUCLEOTIDE SEQUENCE [LARGE SCALE GENOMIC DNA]</scope>
    <source>
        <strain evidence="2">zdho120</strain>
    </source>
</reference>
<gene>
    <name evidence="1" type="ORF">PHMEG_00016442</name>
</gene>
<dbReference type="Proteomes" id="UP000198211">
    <property type="component" value="Unassembled WGS sequence"/>
</dbReference>
<dbReference type="PANTHER" id="PTHR38899:SF1">
    <property type="entry name" value="PROTEIN KINASE"/>
    <property type="match status" value="1"/>
</dbReference>
<organism evidence="1 2">
    <name type="scientific">Phytophthora megakarya</name>
    <dbReference type="NCBI Taxonomy" id="4795"/>
    <lineage>
        <taxon>Eukaryota</taxon>
        <taxon>Sar</taxon>
        <taxon>Stramenopiles</taxon>
        <taxon>Oomycota</taxon>
        <taxon>Peronosporomycetes</taxon>
        <taxon>Peronosporales</taxon>
        <taxon>Peronosporaceae</taxon>
        <taxon>Phytophthora</taxon>
    </lineage>
</organism>
<keyword evidence="2" id="KW-1185">Reference proteome</keyword>